<dbReference type="InterPro" id="IPR027417">
    <property type="entry name" value="P-loop_NTPase"/>
</dbReference>
<evidence type="ECO:0000256" key="3">
    <source>
        <dbReference type="SAM" id="Coils"/>
    </source>
</evidence>
<dbReference type="OrthoDB" id="9808609at2"/>
<keyword evidence="3" id="KW-0175">Coiled coil</keyword>
<dbReference type="RefSeq" id="WP_096527334.1">
    <property type="nucleotide sequence ID" value="NZ_AP014836.1"/>
</dbReference>
<name>A0A1Q2SP01_9GAMM</name>
<dbReference type="AlphaFoldDB" id="A0A1Q2SP01"/>
<dbReference type="PROSITE" id="PS50893">
    <property type="entry name" value="ABC_TRANSPORTER_2"/>
    <property type="match status" value="2"/>
</dbReference>
<dbReference type="InterPro" id="IPR051309">
    <property type="entry name" value="ABCF_ATPase"/>
</dbReference>
<dbReference type="SUPFAM" id="SSF52540">
    <property type="entry name" value="P-loop containing nucleoside triphosphate hydrolases"/>
    <property type="match status" value="2"/>
</dbReference>
<dbReference type="CDD" id="cd03221">
    <property type="entry name" value="ABCF_EF-3"/>
    <property type="match status" value="2"/>
</dbReference>
<dbReference type="Pfam" id="PF16326">
    <property type="entry name" value="ABC_tran_CTD"/>
    <property type="match status" value="1"/>
</dbReference>
<reference evidence="5 6" key="1">
    <citation type="journal article" date="2017" name="ISME J.">
        <title>An acid-tolerant ammonia-oxidizing ?-proteobacterium from soil.</title>
        <authorList>
            <person name="Hayatsu M."/>
            <person name="Tago K."/>
            <person name="Uchiyama I."/>
            <person name="Toyoda A."/>
            <person name="Wang Y."/>
            <person name="Shimomura Y."/>
            <person name="Okubo T."/>
            <person name="Kurisu F."/>
            <person name="Hirono Y."/>
            <person name="Nonaka K."/>
            <person name="Akiyama H."/>
            <person name="Itoh T."/>
            <person name="Takami H."/>
        </authorList>
    </citation>
    <scope>NUCLEOTIDE SEQUENCE [LARGE SCALE GENOMIC DNA]</scope>
    <source>
        <strain evidence="5 6">TAO100</strain>
    </source>
</reference>
<keyword evidence="6" id="KW-1185">Reference proteome</keyword>
<protein>
    <submittedName>
        <fullName evidence="5">ABC transporter ATP-binding protein</fullName>
    </submittedName>
</protein>
<gene>
    <name evidence="5" type="ORF">TAO_1463</name>
</gene>
<dbReference type="GO" id="GO:0016887">
    <property type="term" value="F:ATP hydrolysis activity"/>
    <property type="evidence" value="ECO:0007669"/>
    <property type="project" value="InterPro"/>
</dbReference>
<proteinExistence type="predicted"/>
<dbReference type="GO" id="GO:0005524">
    <property type="term" value="F:ATP binding"/>
    <property type="evidence" value="ECO:0007669"/>
    <property type="project" value="UniProtKB-KW"/>
</dbReference>
<sequence>MASTLLISSYSISKSYGNQVLFSDISLNFFSDERLGLIGPNGSGKSTLLKIFSGVELPDSGEITRKQSTFVVYLPQEDRFNLEKTVEETLQDAFPEGGLEVGYDQRTQEIIRQTGFADPTQKVGTLSGGWRKRLAISRALIQKPDLLLMDEPTNHLDMEGILWLEGILKLSSFAFVLASHDRYFLENTTNRIVEISQQYPEGFLKVEGNYSSFLQKREAAISQQEQQELVLANKVRRELEWLQQGSKARTSKARYRLNSAQQLQGELKVIKARNVQQGKAAKIDFEAIGRKTKKLLEAQNIGISRGGRALFAHLNLQLSPGKCVGVLGQNGSGKTTLIQLLRGELAPDLGTITWADGIRVVVFDQKREQLNPELTLKEALCPLGDRVVFREHSVHISAWAKRFLFPVEKLGLPISQLSGGEQARVLIANLMLQPADILLLDEPTNDLDIPTLEVLEESLQDFPGAIVLITHDRFLLDRLSDTLLYLDGRGKVEFFADYYQWLEARKPQPATKDFPNKLNSEKKASLKLSYEERKELNRIEQKIIKAEHIVDTFQQQLHDPEIMSDAGRLATLYAQLQKAENNVKQLYQRWEKLERLK</sequence>
<feature type="coiled-coil region" evidence="3">
    <location>
        <begin position="536"/>
        <end position="596"/>
    </location>
</feature>
<organism evidence="5 6">
    <name type="scientific">Candidatus Nitrosoglobus terrae</name>
    <dbReference type="NCBI Taxonomy" id="1630141"/>
    <lineage>
        <taxon>Bacteria</taxon>
        <taxon>Pseudomonadati</taxon>
        <taxon>Pseudomonadota</taxon>
        <taxon>Gammaproteobacteria</taxon>
        <taxon>Chromatiales</taxon>
        <taxon>Chromatiaceae</taxon>
        <taxon>Candidatus Nitrosoglobus</taxon>
    </lineage>
</organism>
<evidence type="ECO:0000256" key="1">
    <source>
        <dbReference type="ARBA" id="ARBA00022741"/>
    </source>
</evidence>
<dbReference type="SMART" id="SM00382">
    <property type="entry name" value="AAA"/>
    <property type="match status" value="2"/>
</dbReference>
<dbReference type="PROSITE" id="PS00211">
    <property type="entry name" value="ABC_TRANSPORTER_1"/>
    <property type="match status" value="2"/>
</dbReference>
<evidence type="ECO:0000259" key="4">
    <source>
        <dbReference type="PROSITE" id="PS50893"/>
    </source>
</evidence>
<dbReference type="KEGG" id="ntt:TAO_1463"/>
<dbReference type="Pfam" id="PF00005">
    <property type="entry name" value="ABC_tran"/>
    <property type="match status" value="2"/>
</dbReference>
<dbReference type="Gene3D" id="3.40.50.300">
    <property type="entry name" value="P-loop containing nucleotide triphosphate hydrolases"/>
    <property type="match status" value="2"/>
</dbReference>
<dbReference type="InterPro" id="IPR003439">
    <property type="entry name" value="ABC_transporter-like_ATP-bd"/>
</dbReference>
<dbReference type="PANTHER" id="PTHR42855:SF2">
    <property type="entry name" value="DRUG RESISTANCE ABC TRANSPORTER,ATP-BINDING PROTEIN"/>
    <property type="match status" value="1"/>
</dbReference>
<keyword evidence="2 5" id="KW-0067">ATP-binding</keyword>
<evidence type="ECO:0000313" key="6">
    <source>
        <dbReference type="Proteomes" id="UP000243679"/>
    </source>
</evidence>
<dbReference type="InterPro" id="IPR017871">
    <property type="entry name" value="ABC_transporter-like_CS"/>
</dbReference>
<accession>A0A1Q2SP01</accession>
<dbReference type="InterPro" id="IPR003593">
    <property type="entry name" value="AAA+_ATPase"/>
</dbReference>
<dbReference type="EMBL" id="AP014836">
    <property type="protein sequence ID" value="BAW80833.1"/>
    <property type="molecule type" value="Genomic_DNA"/>
</dbReference>
<dbReference type="InterPro" id="IPR032524">
    <property type="entry name" value="ABC_tran_C"/>
</dbReference>
<keyword evidence="1" id="KW-0547">Nucleotide-binding</keyword>
<dbReference type="Proteomes" id="UP000243679">
    <property type="component" value="Chromosome"/>
</dbReference>
<feature type="domain" description="ABC transporter" evidence="4">
    <location>
        <begin position="296"/>
        <end position="514"/>
    </location>
</feature>
<dbReference type="GO" id="GO:0003677">
    <property type="term" value="F:DNA binding"/>
    <property type="evidence" value="ECO:0007669"/>
    <property type="project" value="InterPro"/>
</dbReference>
<evidence type="ECO:0000256" key="2">
    <source>
        <dbReference type="ARBA" id="ARBA00022840"/>
    </source>
</evidence>
<dbReference type="Gene3D" id="1.10.287.380">
    <property type="entry name" value="Valyl-tRNA synthetase, C-terminal domain"/>
    <property type="match status" value="1"/>
</dbReference>
<dbReference type="InterPro" id="IPR037118">
    <property type="entry name" value="Val-tRNA_synth_C_sf"/>
</dbReference>
<feature type="domain" description="ABC transporter" evidence="4">
    <location>
        <begin position="7"/>
        <end position="226"/>
    </location>
</feature>
<evidence type="ECO:0000313" key="5">
    <source>
        <dbReference type="EMBL" id="BAW80833.1"/>
    </source>
</evidence>
<dbReference type="PANTHER" id="PTHR42855">
    <property type="entry name" value="ABC TRANSPORTER ATP-BINDING SUBUNIT"/>
    <property type="match status" value="1"/>
</dbReference>